<feature type="transmembrane region" description="Helical" evidence="6">
    <location>
        <begin position="44"/>
        <end position="65"/>
    </location>
</feature>
<evidence type="ECO:0000256" key="2">
    <source>
        <dbReference type="ARBA" id="ARBA00022692"/>
    </source>
</evidence>
<organism evidence="8 9">
    <name type="scientific">Aspergillus ibericus CBS 121593</name>
    <dbReference type="NCBI Taxonomy" id="1448316"/>
    <lineage>
        <taxon>Eukaryota</taxon>
        <taxon>Fungi</taxon>
        <taxon>Dikarya</taxon>
        <taxon>Ascomycota</taxon>
        <taxon>Pezizomycotina</taxon>
        <taxon>Eurotiomycetes</taxon>
        <taxon>Eurotiomycetidae</taxon>
        <taxon>Eurotiales</taxon>
        <taxon>Aspergillaceae</taxon>
        <taxon>Aspergillus</taxon>
        <taxon>Aspergillus subgen. Circumdati</taxon>
    </lineage>
</organism>
<evidence type="ECO:0000259" key="7">
    <source>
        <dbReference type="Pfam" id="PF20684"/>
    </source>
</evidence>
<keyword evidence="2 6" id="KW-0812">Transmembrane</keyword>
<evidence type="ECO:0000256" key="6">
    <source>
        <dbReference type="SAM" id="Phobius"/>
    </source>
</evidence>
<comment type="similarity">
    <text evidence="5">Belongs to the SAT4 family.</text>
</comment>
<dbReference type="OrthoDB" id="3897607at2759"/>
<dbReference type="Pfam" id="PF20684">
    <property type="entry name" value="Fung_rhodopsin"/>
    <property type="match status" value="1"/>
</dbReference>
<feature type="domain" description="Rhodopsin" evidence="7">
    <location>
        <begin position="26"/>
        <end position="269"/>
    </location>
</feature>
<proteinExistence type="inferred from homology"/>
<dbReference type="InterPro" id="IPR049326">
    <property type="entry name" value="Rhodopsin_dom_fungi"/>
</dbReference>
<feature type="transmembrane region" description="Helical" evidence="6">
    <location>
        <begin position="174"/>
        <end position="194"/>
    </location>
</feature>
<name>A0A395GIX6_9EURO</name>
<dbReference type="Proteomes" id="UP000249402">
    <property type="component" value="Unassembled WGS sequence"/>
</dbReference>
<dbReference type="PANTHER" id="PTHR33048">
    <property type="entry name" value="PTH11-LIKE INTEGRAL MEMBRANE PROTEIN (AFU_ORTHOLOGUE AFUA_5G11245)"/>
    <property type="match status" value="1"/>
</dbReference>
<dbReference type="AlphaFoldDB" id="A0A395GIX6"/>
<dbReference type="InterPro" id="IPR052337">
    <property type="entry name" value="SAT4-like"/>
</dbReference>
<accession>A0A395GIX6</accession>
<evidence type="ECO:0000256" key="4">
    <source>
        <dbReference type="ARBA" id="ARBA00023136"/>
    </source>
</evidence>
<evidence type="ECO:0000313" key="8">
    <source>
        <dbReference type="EMBL" id="RAK94988.1"/>
    </source>
</evidence>
<dbReference type="GO" id="GO:0016020">
    <property type="term" value="C:membrane"/>
    <property type="evidence" value="ECO:0007669"/>
    <property type="project" value="UniProtKB-SubCell"/>
</dbReference>
<keyword evidence="9" id="KW-1185">Reference proteome</keyword>
<comment type="subcellular location">
    <subcellularLocation>
        <location evidence="1">Membrane</location>
        <topology evidence="1">Multi-pass membrane protein</topology>
    </subcellularLocation>
</comment>
<feature type="transmembrane region" description="Helical" evidence="6">
    <location>
        <begin position="120"/>
        <end position="141"/>
    </location>
</feature>
<dbReference type="GeneID" id="37229413"/>
<feature type="transmembrane region" description="Helical" evidence="6">
    <location>
        <begin position="244"/>
        <end position="264"/>
    </location>
</feature>
<evidence type="ECO:0000256" key="5">
    <source>
        <dbReference type="ARBA" id="ARBA00038359"/>
    </source>
</evidence>
<keyword evidence="4 6" id="KW-0472">Membrane</keyword>
<evidence type="ECO:0000313" key="9">
    <source>
        <dbReference type="Proteomes" id="UP000249402"/>
    </source>
</evidence>
<dbReference type="VEuPathDB" id="FungiDB:BO80DRAFT_506494"/>
<feature type="transmembrane region" description="Helical" evidence="6">
    <location>
        <begin position="12"/>
        <end position="32"/>
    </location>
</feature>
<keyword evidence="3 6" id="KW-1133">Transmembrane helix</keyword>
<feature type="transmembrane region" description="Helical" evidence="6">
    <location>
        <begin position="206"/>
        <end position="224"/>
    </location>
</feature>
<evidence type="ECO:0000256" key="3">
    <source>
        <dbReference type="ARBA" id="ARBA00022989"/>
    </source>
</evidence>
<dbReference type="STRING" id="1448316.A0A395GIX6"/>
<dbReference type="PANTHER" id="PTHR33048:SF96">
    <property type="entry name" value="INTEGRAL MEMBRANE PROTEIN"/>
    <property type="match status" value="1"/>
</dbReference>
<reference evidence="8 9" key="1">
    <citation type="submission" date="2018-02" db="EMBL/GenBank/DDBJ databases">
        <title>The genomes of Aspergillus section Nigri reveals drivers in fungal speciation.</title>
        <authorList>
            <consortium name="DOE Joint Genome Institute"/>
            <person name="Vesth T.C."/>
            <person name="Nybo J."/>
            <person name="Theobald S."/>
            <person name="Brandl J."/>
            <person name="Frisvad J.C."/>
            <person name="Nielsen K.F."/>
            <person name="Lyhne E.K."/>
            <person name="Kogle M.E."/>
            <person name="Kuo A."/>
            <person name="Riley R."/>
            <person name="Clum A."/>
            <person name="Nolan M."/>
            <person name="Lipzen A."/>
            <person name="Salamov A."/>
            <person name="Henrissat B."/>
            <person name="Wiebenga A."/>
            <person name="De vries R.P."/>
            <person name="Grigoriev I.V."/>
            <person name="Mortensen U.H."/>
            <person name="Andersen M.R."/>
            <person name="Baker S.E."/>
        </authorList>
    </citation>
    <scope>NUCLEOTIDE SEQUENCE [LARGE SCALE GENOMIC DNA]</scope>
    <source>
        <strain evidence="8 9">CBS 121593</strain>
    </source>
</reference>
<sequence>MTVNRNTAIKAVPPAFLGLSLITVLLRCYVRIRINKAFGWDDSLMVIAFVFYAMFCGCMVAGGVYGTGMHFDELTTTHRVRAMMFWWLCEIGYCASSILCKCSICIFLARITVKRVHLAFIYIIMTLTVLMGLVLMFGLLFQCRPVTYFWTRVAFDPTIKGTCVTTEVVEALTYAYSAVAAACDLAVGIVPFFIVWGLNMPFRRKVAAVGICSIGCIACSAVIVRFPFVRTFADVDFLYKTYEIAIWSNVEVGLGIFAGSLATLHPLLRHVRTSWAQGRLKRLTSRDTAEQAAPPVDFVSVSDYPSPSASIFRPGNVMNITTTVQRDDLGLAEGSQMSTRGSCDTDMRVNDILVQQTFQISTGRPSRNWDPWINTDGGEDNNV</sequence>
<dbReference type="EMBL" id="KZ824509">
    <property type="protein sequence ID" value="RAK94988.1"/>
    <property type="molecule type" value="Genomic_DNA"/>
</dbReference>
<feature type="transmembrane region" description="Helical" evidence="6">
    <location>
        <begin position="85"/>
        <end position="108"/>
    </location>
</feature>
<dbReference type="RefSeq" id="XP_025569316.1">
    <property type="nucleotide sequence ID" value="XM_025724548.1"/>
</dbReference>
<evidence type="ECO:0000256" key="1">
    <source>
        <dbReference type="ARBA" id="ARBA00004141"/>
    </source>
</evidence>
<gene>
    <name evidence="8" type="ORF">BO80DRAFT_506494</name>
</gene>
<protein>
    <recommendedName>
        <fullName evidence="7">Rhodopsin domain-containing protein</fullName>
    </recommendedName>
</protein>